<dbReference type="EMBL" id="MBTF01000001">
    <property type="protein sequence ID" value="OOQ61524.1"/>
    <property type="molecule type" value="Genomic_DNA"/>
</dbReference>
<protein>
    <submittedName>
        <fullName evidence="2">Uncharacterized protein</fullName>
    </submittedName>
</protein>
<comment type="caution">
    <text evidence="2">The sequence shown here is derived from an EMBL/GenBank/DDBJ whole genome shotgun (WGS) entry which is preliminary data.</text>
</comment>
<proteinExistence type="predicted"/>
<sequence length="59" mass="6644">MNEENEKIEALTGPDDIIDTKADDANAEKHKTQEELEGTEPSKDETQINKADTEIKRSE</sequence>
<gene>
    <name evidence="2" type="ORF">BC343_00130</name>
</gene>
<accession>A0A1S9PKQ2</accession>
<name>A0A1S9PKQ2_9SPHI</name>
<keyword evidence="3" id="KW-1185">Reference proteome</keyword>
<feature type="compositionally biased region" description="Basic and acidic residues" evidence="1">
    <location>
        <begin position="18"/>
        <end position="59"/>
    </location>
</feature>
<dbReference type="AlphaFoldDB" id="A0A1S9PKQ2"/>
<dbReference type="RefSeq" id="WP_078345692.1">
    <property type="nucleotide sequence ID" value="NZ_MBTF01000001.1"/>
</dbReference>
<evidence type="ECO:0000313" key="3">
    <source>
        <dbReference type="Proteomes" id="UP000189739"/>
    </source>
</evidence>
<dbReference type="Proteomes" id="UP000189739">
    <property type="component" value="Unassembled WGS sequence"/>
</dbReference>
<organism evidence="2 3">
    <name type="scientific">Mucilaginibacter pedocola</name>
    <dbReference type="NCBI Taxonomy" id="1792845"/>
    <lineage>
        <taxon>Bacteria</taxon>
        <taxon>Pseudomonadati</taxon>
        <taxon>Bacteroidota</taxon>
        <taxon>Sphingobacteriia</taxon>
        <taxon>Sphingobacteriales</taxon>
        <taxon>Sphingobacteriaceae</taxon>
        <taxon>Mucilaginibacter</taxon>
    </lineage>
</organism>
<evidence type="ECO:0000256" key="1">
    <source>
        <dbReference type="SAM" id="MobiDB-lite"/>
    </source>
</evidence>
<dbReference type="OrthoDB" id="799320at2"/>
<evidence type="ECO:0000313" key="2">
    <source>
        <dbReference type="EMBL" id="OOQ61524.1"/>
    </source>
</evidence>
<reference evidence="2 3" key="1">
    <citation type="submission" date="2016-07" db="EMBL/GenBank/DDBJ databases">
        <title>Genomic analysis of zinc-resistant bacterium Mucilaginibacter pedocola TBZ30.</title>
        <authorList>
            <person name="Huang J."/>
            <person name="Tang J."/>
        </authorList>
    </citation>
    <scope>NUCLEOTIDE SEQUENCE [LARGE SCALE GENOMIC DNA]</scope>
    <source>
        <strain evidence="2 3">TBZ30</strain>
    </source>
</reference>
<feature type="region of interest" description="Disordered" evidence="1">
    <location>
        <begin position="1"/>
        <end position="59"/>
    </location>
</feature>